<evidence type="ECO:0000313" key="4">
    <source>
        <dbReference type="Proteomes" id="UP000039021"/>
    </source>
</evidence>
<dbReference type="AlphaFoldDB" id="A0A654TD48"/>
<organism evidence="2 5">
    <name type="scientific">Mycobacterium tuberculosis</name>
    <dbReference type="NCBI Taxonomy" id="1773"/>
    <lineage>
        <taxon>Bacteria</taxon>
        <taxon>Bacillati</taxon>
        <taxon>Actinomycetota</taxon>
        <taxon>Actinomycetes</taxon>
        <taxon>Mycobacteriales</taxon>
        <taxon>Mycobacteriaceae</taxon>
        <taxon>Mycobacterium</taxon>
        <taxon>Mycobacterium tuberculosis complex</taxon>
    </lineage>
</organism>
<evidence type="ECO:0000313" key="5">
    <source>
        <dbReference type="Proteomes" id="UP000048289"/>
    </source>
</evidence>
<evidence type="ECO:0000256" key="1">
    <source>
        <dbReference type="SAM" id="MobiDB-lite"/>
    </source>
</evidence>
<feature type="compositionally biased region" description="Low complexity" evidence="1">
    <location>
        <begin position="1"/>
        <end position="32"/>
    </location>
</feature>
<dbReference type="EMBL" id="CSBK01000163">
    <property type="protein sequence ID" value="COX03822.1"/>
    <property type="molecule type" value="Genomic_DNA"/>
</dbReference>
<name>A0A654TD48_MYCTX</name>
<dbReference type="Proteomes" id="UP000039021">
    <property type="component" value="Unassembled WGS sequence"/>
</dbReference>
<sequence>MSAASRRNDANAASRSATSASSSSSPSAYDSRNVGVTAKAVPLTGHNAPSATSRCNMARVAGM</sequence>
<evidence type="ECO:0000313" key="3">
    <source>
        <dbReference type="EMBL" id="COX03822.1"/>
    </source>
</evidence>
<reference evidence="3" key="2">
    <citation type="submission" date="2015-03" db="EMBL/GenBank/DDBJ databases">
        <authorList>
            <consortium name="Pathogen Informatics"/>
            <person name="Murphy D."/>
        </authorList>
    </citation>
    <scope>NUCLEOTIDE SEQUENCE</scope>
    <source>
        <strain evidence="3">N09902308</strain>
    </source>
</reference>
<accession>A0A654TD48</accession>
<feature type="region of interest" description="Disordered" evidence="1">
    <location>
        <begin position="1"/>
        <end position="33"/>
    </location>
</feature>
<gene>
    <name evidence="2" type="ORF">ERS007681_03537</name>
    <name evidence="3" type="ORF">ERS007739_00556</name>
</gene>
<protein>
    <submittedName>
        <fullName evidence="2">Uncharacterized protein</fullName>
    </submittedName>
</protein>
<reference evidence="4 5" key="1">
    <citation type="submission" date="2015-03" db="EMBL/GenBank/DDBJ databases">
        <authorList>
            <consortium name="Pathogen Informatics"/>
        </authorList>
    </citation>
    <scope>NUCLEOTIDE SEQUENCE [LARGE SCALE GENOMIC DNA]</scope>
    <source>
        <strain evidence="2 5">G09901357</strain>
        <strain evidence="4">N09902308</strain>
    </source>
</reference>
<dbReference type="EMBL" id="CFOE01000628">
    <property type="protein sequence ID" value="CFE44006.1"/>
    <property type="molecule type" value="Genomic_DNA"/>
</dbReference>
<dbReference type="Proteomes" id="UP000048289">
    <property type="component" value="Unassembled WGS sequence"/>
</dbReference>
<evidence type="ECO:0000313" key="2">
    <source>
        <dbReference type="EMBL" id="CFE44006.1"/>
    </source>
</evidence>
<proteinExistence type="predicted"/>